<dbReference type="Proteomes" id="UP000597762">
    <property type="component" value="Unassembled WGS sequence"/>
</dbReference>
<comment type="caution">
    <text evidence="2">The sequence shown here is derived from an EMBL/GenBank/DDBJ whole genome shotgun (WGS) entry which is preliminary data.</text>
</comment>
<sequence length="152" mass="16480">MAETRAPNSFAKSLTAVCLSKRPQCSPGQRQEGNCPPTLRTPKGSSSAGWASNATEAHNNGPTTPSVRGIRSTFFLRLQKKEHKRAARVEAGTGLNRRGQGMAETRAPNSFAKSLTAVCLSKRPQCSPGQRQEAIARQRSGPPQRKQRRLGE</sequence>
<feature type="compositionally biased region" description="Polar residues" evidence="1">
    <location>
        <begin position="43"/>
        <end position="66"/>
    </location>
</feature>
<accession>A0A812CAU2</accession>
<dbReference type="AlphaFoldDB" id="A0A812CAU2"/>
<gene>
    <name evidence="2" type="ORF">SPHA_32586</name>
</gene>
<feature type="region of interest" description="Disordered" evidence="1">
    <location>
        <begin position="22"/>
        <end position="68"/>
    </location>
</feature>
<feature type="region of interest" description="Disordered" evidence="1">
    <location>
        <begin position="83"/>
        <end position="109"/>
    </location>
</feature>
<proteinExistence type="predicted"/>
<keyword evidence="3" id="KW-1185">Reference proteome</keyword>
<name>A0A812CAU2_ACAPH</name>
<dbReference type="EMBL" id="CAHIKZ030001358">
    <property type="protein sequence ID" value="CAE1261090.1"/>
    <property type="molecule type" value="Genomic_DNA"/>
</dbReference>
<evidence type="ECO:0000313" key="2">
    <source>
        <dbReference type="EMBL" id="CAE1261090.1"/>
    </source>
</evidence>
<evidence type="ECO:0000256" key="1">
    <source>
        <dbReference type="SAM" id="MobiDB-lite"/>
    </source>
</evidence>
<organism evidence="2 3">
    <name type="scientific">Acanthosepion pharaonis</name>
    <name type="common">Pharaoh cuttlefish</name>
    <name type="synonym">Sepia pharaonis</name>
    <dbReference type="NCBI Taxonomy" id="158019"/>
    <lineage>
        <taxon>Eukaryota</taxon>
        <taxon>Metazoa</taxon>
        <taxon>Spiralia</taxon>
        <taxon>Lophotrochozoa</taxon>
        <taxon>Mollusca</taxon>
        <taxon>Cephalopoda</taxon>
        <taxon>Coleoidea</taxon>
        <taxon>Decapodiformes</taxon>
        <taxon>Sepiida</taxon>
        <taxon>Sepiina</taxon>
        <taxon>Sepiidae</taxon>
        <taxon>Acanthosepion</taxon>
    </lineage>
</organism>
<feature type="region of interest" description="Disordered" evidence="1">
    <location>
        <begin position="122"/>
        <end position="152"/>
    </location>
</feature>
<evidence type="ECO:0000313" key="3">
    <source>
        <dbReference type="Proteomes" id="UP000597762"/>
    </source>
</evidence>
<protein>
    <submittedName>
        <fullName evidence="2">Uncharacterized protein</fullName>
    </submittedName>
</protein>
<reference evidence="2" key="1">
    <citation type="submission" date="2021-01" db="EMBL/GenBank/DDBJ databases">
        <authorList>
            <person name="Li R."/>
            <person name="Bekaert M."/>
        </authorList>
    </citation>
    <scope>NUCLEOTIDE SEQUENCE</scope>
    <source>
        <strain evidence="2">Farmed</strain>
    </source>
</reference>